<proteinExistence type="predicted"/>
<evidence type="ECO:0000256" key="1">
    <source>
        <dbReference type="SAM" id="MobiDB-lite"/>
    </source>
</evidence>
<protein>
    <submittedName>
        <fullName evidence="2">Uncharacterized protein</fullName>
    </submittedName>
</protein>
<dbReference type="EMBL" id="CAJNOU010000358">
    <property type="protein sequence ID" value="CAF0971478.1"/>
    <property type="molecule type" value="Genomic_DNA"/>
</dbReference>
<dbReference type="Proteomes" id="UP000663889">
    <property type="component" value="Unassembled WGS sequence"/>
</dbReference>
<reference evidence="2" key="1">
    <citation type="submission" date="2021-02" db="EMBL/GenBank/DDBJ databases">
        <authorList>
            <person name="Nowell W R."/>
        </authorList>
    </citation>
    <scope>NUCLEOTIDE SEQUENCE</scope>
</reference>
<name>A0A814EIA0_9BILA</name>
<evidence type="ECO:0000313" key="3">
    <source>
        <dbReference type="Proteomes" id="UP000663889"/>
    </source>
</evidence>
<dbReference type="AlphaFoldDB" id="A0A814EIA0"/>
<evidence type="ECO:0000313" key="2">
    <source>
        <dbReference type="EMBL" id="CAF0971478.1"/>
    </source>
</evidence>
<accession>A0A814EIA0</accession>
<feature type="compositionally biased region" description="Basic and acidic residues" evidence="1">
    <location>
        <begin position="350"/>
        <end position="364"/>
    </location>
</feature>
<sequence>MTYQPDDNIFHYAYNDNEFNDLDAGLSLRSTSQVTNNEHNIDVDNYLQRLLDELLTTSNVDEVSDKNYDSGAASLLTPSYYLDEPLFPDCQLEDICGDPIDEVTITTTPTNTENNNNYYMDNNASSELNSNEYENLISDEIKNLIKQSFDDFNLQFIDNSIDQRTMLIETPPPAKFRYRYKSDTKHYIEKSRTKPMVIKLPDLKGIKLNSNQLFWLRLILTTYSENPLDEVYLHVNQLKYHSNDIHELDDKTICIPLTLTDIEEGKKALSCLSIIKTTLNNYMSRLIPFNLTRINNESYENTNEKISIPEAKKIFKKFNLKASRIVCQLVIKQNEFWHFTNITCQTKGIEDKEQKNTTKKRSAETNDSDEDELLDERPTILLAVGLNDDNPNDFLSSLLSISNDDTYPETTNGNTSSELFRFSSDEQRDNRAIIDDRQMIPNPTLDQNLDIINMPMSQQIIENSNALMYQMNPFIFEIIDSVMFVKQQPKANNRIRYECDGSRFLPDSRYHPMSINLPNLQHILSAKNQTLGIIMTIVTSTDNPNNQTFVHANDIIYREADMIKIAYGCIFIPLRQSDINNGEKEFRRLSILYKKYNDYTFDLTPFNTNTMFGTTEKYTILNDHNMEKVPKVKCFKKDYDLLSYKLVFQLALKEDNMIFISNITCETEIVHEQIMTQKSSKRTASCSTESLSEEESNFEMQISNSSKRFKSSTPPLIGLPVIRVSNQCINSDMDHQQ</sequence>
<comment type="caution">
    <text evidence="2">The sequence shown here is derived from an EMBL/GenBank/DDBJ whole genome shotgun (WGS) entry which is preliminary data.</text>
</comment>
<feature type="region of interest" description="Disordered" evidence="1">
    <location>
        <begin position="350"/>
        <end position="372"/>
    </location>
</feature>
<organism evidence="2 3">
    <name type="scientific">Rotaria sordida</name>
    <dbReference type="NCBI Taxonomy" id="392033"/>
    <lineage>
        <taxon>Eukaryota</taxon>
        <taxon>Metazoa</taxon>
        <taxon>Spiralia</taxon>
        <taxon>Gnathifera</taxon>
        <taxon>Rotifera</taxon>
        <taxon>Eurotatoria</taxon>
        <taxon>Bdelloidea</taxon>
        <taxon>Philodinida</taxon>
        <taxon>Philodinidae</taxon>
        <taxon>Rotaria</taxon>
    </lineage>
</organism>
<gene>
    <name evidence="2" type="ORF">SEV965_LOCUS9269</name>
</gene>